<evidence type="ECO:0000256" key="14">
    <source>
        <dbReference type="ARBA" id="ARBA00044924"/>
    </source>
</evidence>
<gene>
    <name evidence="21" type="ORF">SCLCIDRAFT_127422</name>
</gene>
<dbReference type="EMBL" id="KN822080">
    <property type="protein sequence ID" value="KIM58889.1"/>
    <property type="molecule type" value="Genomic_DNA"/>
</dbReference>
<comment type="subcellular location">
    <subcellularLocation>
        <location evidence="1">Membrane</location>
        <topology evidence="1">Multi-pass membrane protein</topology>
    </subcellularLocation>
</comment>
<feature type="transmembrane region" description="Helical" evidence="20">
    <location>
        <begin position="91"/>
        <end position="113"/>
    </location>
</feature>
<feature type="transmembrane region" description="Helical" evidence="20">
    <location>
        <begin position="455"/>
        <end position="482"/>
    </location>
</feature>
<dbReference type="InterPro" id="IPR036259">
    <property type="entry name" value="MFS_trans_sf"/>
</dbReference>
<dbReference type="PANTHER" id="PTHR23512">
    <property type="entry name" value="MAJOR FACILITATOR SUPERFAMILY DOMAIN-CONTAINING PROTEIN 1"/>
    <property type="match status" value="1"/>
</dbReference>
<evidence type="ECO:0000256" key="16">
    <source>
        <dbReference type="ARBA" id="ARBA00045018"/>
    </source>
</evidence>
<protein>
    <recommendedName>
        <fullName evidence="15">Lysosomal dipeptide transporter MFSD1</fullName>
    </recommendedName>
    <alternativeName>
        <fullName evidence="16">Major facilitator superfamily domain-containing protein 1</fullName>
    </alternativeName>
</protein>
<evidence type="ECO:0000256" key="17">
    <source>
        <dbReference type="ARBA" id="ARBA00045709"/>
    </source>
</evidence>
<feature type="transmembrane region" description="Helical" evidence="20">
    <location>
        <begin position="360"/>
        <end position="377"/>
    </location>
</feature>
<organism evidence="21 22">
    <name type="scientific">Scleroderma citrinum Foug A</name>
    <dbReference type="NCBI Taxonomy" id="1036808"/>
    <lineage>
        <taxon>Eukaryota</taxon>
        <taxon>Fungi</taxon>
        <taxon>Dikarya</taxon>
        <taxon>Basidiomycota</taxon>
        <taxon>Agaricomycotina</taxon>
        <taxon>Agaricomycetes</taxon>
        <taxon>Agaricomycetidae</taxon>
        <taxon>Boletales</taxon>
        <taxon>Sclerodermatineae</taxon>
        <taxon>Sclerodermataceae</taxon>
        <taxon>Scleroderma</taxon>
    </lineage>
</organism>
<feature type="transmembrane region" description="Helical" evidence="20">
    <location>
        <begin position="214"/>
        <end position="234"/>
    </location>
</feature>
<evidence type="ECO:0000256" key="19">
    <source>
        <dbReference type="SAM" id="MobiDB-lite"/>
    </source>
</evidence>
<dbReference type="GO" id="GO:0016020">
    <property type="term" value="C:membrane"/>
    <property type="evidence" value="ECO:0007669"/>
    <property type="project" value="UniProtKB-SubCell"/>
</dbReference>
<dbReference type="STRING" id="1036808.A0A0C3DRQ6"/>
<dbReference type="PANTHER" id="PTHR23512:SF12">
    <property type="entry name" value="TRANSPORTER, PUTATIVE (AFU_ORTHOLOGUE AFUA_4G00260)-RELATED"/>
    <property type="match status" value="1"/>
</dbReference>
<accession>A0A0C3DRQ6</accession>
<dbReference type="OrthoDB" id="10255148at2759"/>
<feature type="transmembrane region" description="Helical" evidence="20">
    <location>
        <begin position="559"/>
        <end position="583"/>
    </location>
</feature>
<dbReference type="Gene3D" id="1.20.1250.20">
    <property type="entry name" value="MFS general substrate transporter like domains"/>
    <property type="match status" value="1"/>
</dbReference>
<feature type="transmembrane region" description="Helical" evidence="20">
    <location>
        <begin position="177"/>
        <end position="194"/>
    </location>
</feature>
<comment type="catalytic activity">
    <reaction evidence="8">
        <text>L-aspartyl-L-lysine(out) = L-aspartyl-L-lysine(in)</text>
        <dbReference type="Rhea" id="RHEA:79411"/>
        <dbReference type="ChEBI" id="CHEBI:229953"/>
    </reaction>
</comment>
<evidence type="ECO:0000256" key="2">
    <source>
        <dbReference type="ARBA" id="ARBA00044876"/>
    </source>
</evidence>
<keyword evidence="20" id="KW-1133">Transmembrane helix</keyword>
<evidence type="ECO:0000256" key="4">
    <source>
        <dbReference type="ARBA" id="ARBA00044881"/>
    </source>
</evidence>
<dbReference type="AlphaFoldDB" id="A0A0C3DRQ6"/>
<dbReference type="HOGENOM" id="CLU_020376_0_0_1"/>
<evidence type="ECO:0000256" key="18">
    <source>
        <dbReference type="ARBA" id="ARBA00046376"/>
    </source>
</evidence>
<evidence type="ECO:0000256" key="12">
    <source>
        <dbReference type="ARBA" id="ARBA00044912"/>
    </source>
</evidence>
<sequence length="597" mass="65632">MSDTRQHRSSRTNVFEDVACDIEDISDLEDSPSHPQAITGADAPRLKAHLVRWLALLCACCFSVGSHYTSYLLGPLKSRLARELGTSDIEFGLLISAISLNGTWTPLLGGVMASVLGTTLTSIIATGLIFGGQLLVLLGDLQGSVRLMVFGLFVFGLGTSPLAVVQESIIVRFFNSHGLGVSMAIGLVAGKGVSFVSARTSYPLAARFGRHAPFIASAILTGLSFVVNLIYLLVSKWLIRETGTTLEAREVQNEARQRALYNISEARALEKVARKRYVNLNDVLALGDVFWAYIALNVLCGTLWGPFTHLAPNLLERRYELNEEDASTQASYLLVGSMVLYPACGYLVDRLKHPQAILRLFMIAAVSTMICFAWLSAPPQWTGTPLPGIFSYSFGFGFSPLLLVIIVPALVPLKYVSTTLGLHKSLEHVGSTIMQVLTGIWLAKGKPISKQRDGAAIQSLLLTFLLLNVLQIIVLVVLAHLYRNRWWFNRELGCADDLTGRPTPISPGYTPVRRNESPRVPSPSTEAQPLLTPLPLPTDDESHSQNPVPKHRELRRGRIFACVCIVLLCFCWLLFLGTAWFQLRSKEERHVPPNNTS</sequence>
<reference evidence="22" key="2">
    <citation type="submission" date="2015-01" db="EMBL/GenBank/DDBJ databases">
        <title>Evolutionary Origins and Diversification of the Mycorrhizal Mutualists.</title>
        <authorList>
            <consortium name="DOE Joint Genome Institute"/>
            <consortium name="Mycorrhizal Genomics Consortium"/>
            <person name="Kohler A."/>
            <person name="Kuo A."/>
            <person name="Nagy L.G."/>
            <person name="Floudas D."/>
            <person name="Copeland A."/>
            <person name="Barry K.W."/>
            <person name="Cichocki N."/>
            <person name="Veneault-Fourrey C."/>
            <person name="LaButti K."/>
            <person name="Lindquist E.A."/>
            <person name="Lipzen A."/>
            <person name="Lundell T."/>
            <person name="Morin E."/>
            <person name="Murat C."/>
            <person name="Riley R."/>
            <person name="Ohm R."/>
            <person name="Sun H."/>
            <person name="Tunlid A."/>
            <person name="Henrissat B."/>
            <person name="Grigoriev I.V."/>
            <person name="Hibbett D.S."/>
            <person name="Martin F."/>
        </authorList>
    </citation>
    <scope>NUCLEOTIDE SEQUENCE [LARGE SCALE GENOMIC DNA]</scope>
    <source>
        <strain evidence="22">Foug A</strain>
    </source>
</reference>
<comment type="catalytic activity">
    <reaction evidence="9">
        <text>L-arginyl-L-alpha-amino acid(out) = L-arginyl-L-alpha-amino acid(in)</text>
        <dbReference type="Rhea" id="RHEA:79371"/>
        <dbReference type="ChEBI" id="CHEBI:84315"/>
    </reaction>
</comment>
<comment type="function">
    <text evidence="17">Lysosomal dipeptide uniporter that selectively exports lysine, arginine or histidine-containing dipeptides with a net positive charge from the lysosome lumen into the cytosol. Could play a role in a specific type of protein O-glycosylation indirectly regulating macrophages migration and tissue invasion. Also essential for liver homeostasis.</text>
</comment>
<comment type="catalytic activity">
    <reaction evidence="4">
        <text>L-alpha-aminoacyl-L-arginine(out) = L-alpha-aminoacyl-L-arginine(in)</text>
        <dbReference type="Rhea" id="RHEA:79367"/>
        <dbReference type="ChEBI" id="CHEBI:229968"/>
    </reaction>
</comment>
<dbReference type="GO" id="GO:0022857">
    <property type="term" value="F:transmembrane transporter activity"/>
    <property type="evidence" value="ECO:0007669"/>
    <property type="project" value="InterPro"/>
</dbReference>
<comment type="catalytic activity">
    <reaction evidence="10">
        <text>L-lysyl-L-lysine(out) = L-lysyl-L-lysine(in)</text>
        <dbReference type="Rhea" id="RHEA:79403"/>
        <dbReference type="ChEBI" id="CHEBI:229956"/>
    </reaction>
</comment>
<dbReference type="InterPro" id="IPR011701">
    <property type="entry name" value="MFS"/>
</dbReference>
<keyword evidence="20" id="KW-0812">Transmembrane</keyword>
<comment type="subunit">
    <text evidence="18">Homodimer. Interacts with lysosomal protein GLMP (via lumenal domain); the interaction starts while both proteins are still in the endoplasmic reticulum and is required for stabilization of MFSD1 in lysosomes but has no direct effect on its targeting to lysosomes or transporter activity.</text>
</comment>
<evidence type="ECO:0000256" key="13">
    <source>
        <dbReference type="ARBA" id="ARBA00044919"/>
    </source>
</evidence>
<dbReference type="InParanoid" id="A0A0C3DRQ6"/>
<dbReference type="Proteomes" id="UP000053989">
    <property type="component" value="Unassembled WGS sequence"/>
</dbReference>
<keyword evidence="22" id="KW-1185">Reference proteome</keyword>
<evidence type="ECO:0000256" key="6">
    <source>
        <dbReference type="ARBA" id="ARBA00044891"/>
    </source>
</evidence>
<evidence type="ECO:0000313" key="22">
    <source>
        <dbReference type="Proteomes" id="UP000053989"/>
    </source>
</evidence>
<comment type="catalytic activity">
    <reaction evidence="3">
        <text>L-histidyl-glycine(out) = L-histidyl-glycine(in)</text>
        <dbReference type="Rhea" id="RHEA:79395"/>
        <dbReference type="ChEBI" id="CHEBI:229957"/>
    </reaction>
</comment>
<evidence type="ECO:0000256" key="7">
    <source>
        <dbReference type="ARBA" id="ARBA00044893"/>
    </source>
</evidence>
<dbReference type="InterPro" id="IPR052187">
    <property type="entry name" value="MFSD1"/>
</dbReference>
<comment type="catalytic activity">
    <reaction evidence="12">
        <text>L-histidyl-L-alpha-amino acid(out) = L-histidyl-L-alpha-amino acid(in)</text>
        <dbReference type="Rhea" id="RHEA:79379"/>
        <dbReference type="ChEBI" id="CHEBI:229964"/>
    </reaction>
</comment>
<feature type="transmembrane region" description="Helical" evidence="20">
    <location>
        <begin position="145"/>
        <end position="165"/>
    </location>
</feature>
<evidence type="ECO:0000256" key="20">
    <source>
        <dbReference type="SAM" id="Phobius"/>
    </source>
</evidence>
<comment type="catalytic activity">
    <reaction evidence="7">
        <text>L-alpha-aminoacyl-L-lysine(out) = L-alpha-aminoacyl-L-lysine(in)</text>
        <dbReference type="Rhea" id="RHEA:79383"/>
        <dbReference type="ChEBI" id="CHEBI:229966"/>
    </reaction>
</comment>
<evidence type="ECO:0000256" key="15">
    <source>
        <dbReference type="ARBA" id="ARBA00044985"/>
    </source>
</evidence>
<evidence type="ECO:0000256" key="5">
    <source>
        <dbReference type="ARBA" id="ARBA00044884"/>
    </source>
</evidence>
<comment type="catalytic activity">
    <reaction evidence="6">
        <text>L-lysyl-L-alpha-amino acid(out) = L-lysyl-L-alpha-amino acid(in)</text>
        <dbReference type="Rhea" id="RHEA:79387"/>
        <dbReference type="ChEBI" id="CHEBI:229965"/>
    </reaction>
</comment>
<comment type="catalytic activity">
    <reaction evidence="13">
        <text>L-alanyl-L-lysine(out) = L-alanyl-L-lysine(in)</text>
        <dbReference type="Rhea" id="RHEA:79415"/>
        <dbReference type="ChEBI" id="CHEBI:192470"/>
    </reaction>
</comment>
<feature type="transmembrane region" description="Helical" evidence="20">
    <location>
        <begin position="283"/>
        <end position="307"/>
    </location>
</feature>
<comment type="catalytic activity">
    <reaction evidence="11">
        <text>L-arginyl-glycine(out) = L-arginyl-glycine(in)</text>
        <dbReference type="Rhea" id="RHEA:79391"/>
        <dbReference type="ChEBI" id="CHEBI:229955"/>
    </reaction>
</comment>
<evidence type="ECO:0000256" key="1">
    <source>
        <dbReference type="ARBA" id="ARBA00004141"/>
    </source>
</evidence>
<feature type="region of interest" description="Disordered" evidence="19">
    <location>
        <begin position="505"/>
        <end position="549"/>
    </location>
</feature>
<dbReference type="Pfam" id="PF07690">
    <property type="entry name" value="MFS_1"/>
    <property type="match status" value="1"/>
</dbReference>
<evidence type="ECO:0000256" key="10">
    <source>
        <dbReference type="ARBA" id="ARBA00044900"/>
    </source>
</evidence>
<proteinExistence type="predicted"/>
<evidence type="ECO:0000256" key="11">
    <source>
        <dbReference type="ARBA" id="ARBA00044903"/>
    </source>
</evidence>
<dbReference type="SUPFAM" id="SSF103473">
    <property type="entry name" value="MFS general substrate transporter"/>
    <property type="match status" value="1"/>
</dbReference>
<evidence type="ECO:0000313" key="21">
    <source>
        <dbReference type="EMBL" id="KIM58889.1"/>
    </source>
</evidence>
<comment type="catalytic activity">
    <reaction evidence="2">
        <text>L-lysyl-L-alanine(out) = L-lysyl-L-alanine(in)</text>
        <dbReference type="Rhea" id="RHEA:79399"/>
        <dbReference type="ChEBI" id="CHEBI:229954"/>
    </reaction>
</comment>
<feature type="transmembrane region" description="Helical" evidence="20">
    <location>
        <begin position="389"/>
        <end position="413"/>
    </location>
</feature>
<name>A0A0C3DRQ6_9AGAM</name>
<evidence type="ECO:0000256" key="8">
    <source>
        <dbReference type="ARBA" id="ARBA00044898"/>
    </source>
</evidence>
<reference evidence="21 22" key="1">
    <citation type="submission" date="2014-04" db="EMBL/GenBank/DDBJ databases">
        <authorList>
            <consortium name="DOE Joint Genome Institute"/>
            <person name="Kuo A."/>
            <person name="Kohler A."/>
            <person name="Nagy L.G."/>
            <person name="Floudas D."/>
            <person name="Copeland A."/>
            <person name="Barry K.W."/>
            <person name="Cichocki N."/>
            <person name="Veneault-Fourrey C."/>
            <person name="LaButti K."/>
            <person name="Lindquist E.A."/>
            <person name="Lipzen A."/>
            <person name="Lundell T."/>
            <person name="Morin E."/>
            <person name="Murat C."/>
            <person name="Sun H."/>
            <person name="Tunlid A."/>
            <person name="Henrissat B."/>
            <person name="Grigoriev I.V."/>
            <person name="Hibbett D.S."/>
            <person name="Martin F."/>
            <person name="Nordberg H.P."/>
            <person name="Cantor M.N."/>
            <person name="Hua S.X."/>
        </authorList>
    </citation>
    <scope>NUCLEOTIDE SEQUENCE [LARGE SCALE GENOMIC DNA]</scope>
    <source>
        <strain evidence="21 22">Foug A</strain>
    </source>
</reference>
<feature type="transmembrane region" description="Helical" evidence="20">
    <location>
        <begin position="120"/>
        <end position="139"/>
    </location>
</feature>
<comment type="catalytic activity">
    <reaction evidence="5">
        <text>L-alpha-aminoacyl-L-histidine(out) = L-alpha-aminoacyl-L-histidine(in)</text>
        <dbReference type="Rhea" id="RHEA:79375"/>
        <dbReference type="ChEBI" id="CHEBI:229967"/>
    </reaction>
</comment>
<evidence type="ECO:0000256" key="3">
    <source>
        <dbReference type="ARBA" id="ARBA00044878"/>
    </source>
</evidence>
<keyword evidence="20" id="KW-0472">Membrane</keyword>
<feature type="transmembrane region" description="Helical" evidence="20">
    <location>
        <begin position="53"/>
        <end position="71"/>
    </location>
</feature>
<evidence type="ECO:0000256" key="9">
    <source>
        <dbReference type="ARBA" id="ARBA00044899"/>
    </source>
</evidence>
<comment type="catalytic activity">
    <reaction evidence="14">
        <text>L-lysyl-glycine(out) = L-lysyl-glycine(in)</text>
        <dbReference type="Rhea" id="RHEA:79407"/>
        <dbReference type="ChEBI" id="CHEBI:191202"/>
    </reaction>
</comment>